<dbReference type="Proteomes" id="UP000198304">
    <property type="component" value="Unassembled WGS sequence"/>
</dbReference>
<evidence type="ECO:0000256" key="4">
    <source>
        <dbReference type="ARBA" id="ARBA00025707"/>
    </source>
</evidence>
<sequence length="204" mass="24040">MKEIVFNQTPLYRFLQLCNEEDNQNSRKILDCGAGGSKPPLSMFYNHGYETTGIDLDINQVEKADEFGHSNNQNLGIRLGDMTKLDFTDETFGFVYSYNSIFHMKKSEIEKSIIEMKRVLKPNGLMFVNFLSIDDFRCGEGPHLGENQYEQMDDDPVIHSYFEYNEAEKYFSDMKFVLKERRIIERIYEGERIRQGFIDYILRK</sequence>
<dbReference type="CDD" id="cd02440">
    <property type="entry name" value="AdoMet_MTases"/>
    <property type="match status" value="1"/>
</dbReference>
<dbReference type="PANTHER" id="PTHR44307">
    <property type="entry name" value="PHOSPHOETHANOLAMINE METHYLTRANSFERASE"/>
    <property type="match status" value="1"/>
</dbReference>
<evidence type="ECO:0000256" key="1">
    <source>
        <dbReference type="ARBA" id="ARBA00005189"/>
    </source>
</evidence>
<comment type="pathway">
    <text evidence="1">Lipid metabolism.</text>
</comment>
<dbReference type="GO" id="GO:0032259">
    <property type="term" value="P:methylation"/>
    <property type="evidence" value="ECO:0007669"/>
    <property type="project" value="UniProtKB-KW"/>
</dbReference>
<evidence type="ECO:0000256" key="2">
    <source>
        <dbReference type="ARBA" id="ARBA00022603"/>
    </source>
</evidence>
<dbReference type="Gene3D" id="3.40.50.150">
    <property type="entry name" value="Vaccinia Virus protein VP39"/>
    <property type="match status" value="1"/>
</dbReference>
<dbReference type="GO" id="GO:0008757">
    <property type="term" value="F:S-adenosylmethionine-dependent methyltransferase activity"/>
    <property type="evidence" value="ECO:0007669"/>
    <property type="project" value="InterPro"/>
</dbReference>
<evidence type="ECO:0000313" key="6">
    <source>
        <dbReference type="EMBL" id="SNS05564.1"/>
    </source>
</evidence>
<dbReference type="SUPFAM" id="SSF53335">
    <property type="entry name" value="S-adenosyl-L-methionine-dependent methyltransferases"/>
    <property type="match status" value="1"/>
</dbReference>
<evidence type="ECO:0000259" key="5">
    <source>
        <dbReference type="Pfam" id="PF08241"/>
    </source>
</evidence>
<comment type="pathway">
    <text evidence="4">Phospholipid metabolism.</text>
</comment>
<dbReference type="Pfam" id="PF08241">
    <property type="entry name" value="Methyltransf_11"/>
    <property type="match status" value="1"/>
</dbReference>
<gene>
    <name evidence="6" type="ORF">SAMN05446037_1003171</name>
</gene>
<evidence type="ECO:0000256" key="3">
    <source>
        <dbReference type="ARBA" id="ARBA00022679"/>
    </source>
</evidence>
<accession>A0A239BEQ4</accession>
<protein>
    <submittedName>
        <fullName evidence="6">Methyltransferase domain-containing protein</fullName>
    </submittedName>
</protein>
<dbReference type="InterPro" id="IPR013216">
    <property type="entry name" value="Methyltransf_11"/>
</dbReference>
<evidence type="ECO:0000313" key="7">
    <source>
        <dbReference type="Proteomes" id="UP000198304"/>
    </source>
</evidence>
<organism evidence="6 7">
    <name type="scientific">Anaerovirgula multivorans</name>
    <dbReference type="NCBI Taxonomy" id="312168"/>
    <lineage>
        <taxon>Bacteria</taxon>
        <taxon>Bacillati</taxon>
        <taxon>Bacillota</taxon>
        <taxon>Clostridia</taxon>
        <taxon>Peptostreptococcales</taxon>
        <taxon>Natronincolaceae</taxon>
        <taxon>Anaerovirgula</taxon>
    </lineage>
</organism>
<proteinExistence type="predicted"/>
<dbReference type="PANTHER" id="PTHR44307:SF2">
    <property type="entry name" value="PHOSPHOETHANOLAMINE METHYLTRANSFERASE ISOFORM X1"/>
    <property type="match status" value="1"/>
</dbReference>
<dbReference type="OrthoDB" id="9810615at2"/>
<keyword evidence="2 6" id="KW-0489">Methyltransferase</keyword>
<dbReference type="RefSeq" id="WP_089281654.1">
    <property type="nucleotide sequence ID" value="NZ_FZOJ01000003.1"/>
</dbReference>
<feature type="domain" description="Methyltransferase type 11" evidence="5">
    <location>
        <begin position="30"/>
        <end position="127"/>
    </location>
</feature>
<name>A0A239BEQ4_9FIRM</name>
<dbReference type="EMBL" id="FZOJ01000003">
    <property type="protein sequence ID" value="SNS05564.1"/>
    <property type="molecule type" value="Genomic_DNA"/>
</dbReference>
<reference evidence="6 7" key="1">
    <citation type="submission" date="2017-06" db="EMBL/GenBank/DDBJ databases">
        <authorList>
            <person name="Kim H.J."/>
            <person name="Triplett B.A."/>
        </authorList>
    </citation>
    <scope>NUCLEOTIDE SEQUENCE [LARGE SCALE GENOMIC DNA]</scope>
    <source>
        <strain evidence="6 7">SCA</strain>
    </source>
</reference>
<dbReference type="InterPro" id="IPR029063">
    <property type="entry name" value="SAM-dependent_MTases_sf"/>
</dbReference>
<keyword evidence="7" id="KW-1185">Reference proteome</keyword>
<dbReference type="AlphaFoldDB" id="A0A239BEQ4"/>
<keyword evidence="3 6" id="KW-0808">Transferase</keyword>